<evidence type="ECO:0000259" key="3">
    <source>
        <dbReference type="Pfam" id="PF02617"/>
    </source>
</evidence>
<dbReference type="PANTHER" id="PTHR33473">
    <property type="entry name" value="ATP-DEPENDENT CLP PROTEASE ADAPTER PROTEIN CLPS1, CHLOROPLASTIC"/>
    <property type="match status" value="1"/>
</dbReference>
<dbReference type="HAMAP" id="MF_00302">
    <property type="entry name" value="ClpS"/>
    <property type="match status" value="1"/>
</dbReference>
<gene>
    <name evidence="1" type="primary">clpS</name>
    <name evidence="4" type="ORF">Kalk_21080</name>
</gene>
<feature type="domain" description="Adaptor protein ClpS core" evidence="3">
    <location>
        <begin position="43"/>
        <end position="121"/>
    </location>
</feature>
<dbReference type="Pfam" id="PF02617">
    <property type="entry name" value="ClpS"/>
    <property type="match status" value="1"/>
</dbReference>
<comment type="subunit">
    <text evidence="1">Binds to the N-terminal domain of the chaperone ClpA.</text>
</comment>
<dbReference type="KEGG" id="kak:Kalk_21080"/>
<evidence type="ECO:0000313" key="5">
    <source>
        <dbReference type="Proteomes" id="UP000235116"/>
    </source>
</evidence>
<dbReference type="Proteomes" id="UP000235116">
    <property type="component" value="Chromosome"/>
</dbReference>
<sequence>MSKAEDLLLTLNKMESMGGEPSSPDTELDDGIAVEESKPDLAPPPLYKVVMLDDDFTPMEFVVDVLQLFFGMNREQATQIMLTVHTQGRASCGTFTKDVAETKVAQIIKFARENQHPLMCEVERFQ</sequence>
<keyword evidence="5" id="KW-1185">Reference proteome</keyword>
<keyword evidence="4" id="KW-0378">Hydrolase</keyword>
<dbReference type="PANTHER" id="PTHR33473:SF19">
    <property type="entry name" value="ATP-DEPENDENT CLP PROTEASE ADAPTER PROTEIN CLPS"/>
    <property type="match status" value="1"/>
</dbReference>
<dbReference type="SUPFAM" id="SSF54736">
    <property type="entry name" value="ClpS-like"/>
    <property type="match status" value="1"/>
</dbReference>
<dbReference type="Gene3D" id="3.30.1390.10">
    <property type="match status" value="1"/>
</dbReference>
<organism evidence="4 5">
    <name type="scientific">Ketobacter alkanivorans</name>
    <dbReference type="NCBI Taxonomy" id="1917421"/>
    <lineage>
        <taxon>Bacteria</taxon>
        <taxon>Pseudomonadati</taxon>
        <taxon>Pseudomonadota</taxon>
        <taxon>Gammaproteobacteria</taxon>
        <taxon>Pseudomonadales</taxon>
        <taxon>Ketobacteraceae</taxon>
        <taxon>Ketobacter</taxon>
    </lineage>
</organism>
<feature type="region of interest" description="Disordered" evidence="2">
    <location>
        <begin position="14"/>
        <end position="41"/>
    </location>
</feature>
<dbReference type="InterPro" id="IPR014719">
    <property type="entry name" value="Ribosomal_bL12_C/ClpS-like"/>
</dbReference>
<dbReference type="FunFam" id="3.30.1390.10:FF:000002">
    <property type="entry name" value="ATP-dependent Clp protease adapter protein ClpS"/>
    <property type="match status" value="1"/>
</dbReference>
<proteinExistence type="inferred from homology"/>
<comment type="function">
    <text evidence="1">Involved in the modulation of the specificity of the ClpAP-mediated ATP-dependent protein degradation.</text>
</comment>
<dbReference type="GO" id="GO:0030163">
    <property type="term" value="P:protein catabolic process"/>
    <property type="evidence" value="ECO:0007669"/>
    <property type="project" value="InterPro"/>
</dbReference>
<dbReference type="GO" id="GO:0006508">
    <property type="term" value="P:proteolysis"/>
    <property type="evidence" value="ECO:0007669"/>
    <property type="project" value="UniProtKB-UniRule"/>
</dbReference>
<reference evidence="5" key="1">
    <citation type="submission" date="2017-08" db="EMBL/GenBank/DDBJ databases">
        <title>Direct submision.</title>
        <authorList>
            <person name="Kim S.-J."/>
            <person name="Rhee S.-K."/>
        </authorList>
    </citation>
    <scope>NUCLEOTIDE SEQUENCE [LARGE SCALE GENOMIC DNA]</scope>
    <source>
        <strain evidence="5">GI5</strain>
    </source>
</reference>
<evidence type="ECO:0000256" key="1">
    <source>
        <dbReference type="HAMAP-Rule" id="MF_00302"/>
    </source>
</evidence>
<name>A0A2K9LQZ6_9GAMM</name>
<dbReference type="AlphaFoldDB" id="A0A2K9LQZ6"/>
<dbReference type="InterPro" id="IPR022935">
    <property type="entry name" value="ClpS"/>
</dbReference>
<dbReference type="NCBIfam" id="NF000672">
    <property type="entry name" value="PRK00033.1-5"/>
    <property type="match status" value="1"/>
</dbReference>
<accession>A0A2K9LQZ6</accession>
<dbReference type="OrthoDB" id="9796121at2"/>
<comment type="similarity">
    <text evidence="1">Belongs to the ClpS family.</text>
</comment>
<dbReference type="EMBL" id="CP022684">
    <property type="protein sequence ID" value="AUM14769.1"/>
    <property type="molecule type" value="Genomic_DNA"/>
</dbReference>
<evidence type="ECO:0000256" key="2">
    <source>
        <dbReference type="SAM" id="MobiDB-lite"/>
    </source>
</evidence>
<evidence type="ECO:0000313" key="4">
    <source>
        <dbReference type="EMBL" id="AUM14769.1"/>
    </source>
</evidence>
<keyword evidence="4" id="KW-0645">Protease</keyword>
<dbReference type="GO" id="GO:0008233">
    <property type="term" value="F:peptidase activity"/>
    <property type="evidence" value="ECO:0007669"/>
    <property type="project" value="UniProtKB-KW"/>
</dbReference>
<protein>
    <recommendedName>
        <fullName evidence="1">ATP-dependent Clp protease adapter protein ClpS</fullName>
    </recommendedName>
</protein>
<dbReference type="InterPro" id="IPR003769">
    <property type="entry name" value="ClpS_core"/>
</dbReference>